<comment type="caution">
    <text evidence="1">The sequence shown here is derived from an EMBL/GenBank/DDBJ whole genome shotgun (WGS) entry which is preliminary data.</text>
</comment>
<organism evidence="1 2">
    <name type="scientific">Emericellopsis cladophorae</name>
    <dbReference type="NCBI Taxonomy" id="2686198"/>
    <lineage>
        <taxon>Eukaryota</taxon>
        <taxon>Fungi</taxon>
        <taxon>Dikarya</taxon>
        <taxon>Ascomycota</taxon>
        <taxon>Pezizomycotina</taxon>
        <taxon>Sordariomycetes</taxon>
        <taxon>Hypocreomycetidae</taxon>
        <taxon>Hypocreales</taxon>
        <taxon>Bionectriaceae</taxon>
        <taxon>Emericellopsis</taxon>
    </lineage>
</organism>
<sequence length="89" mass="9942">MSTGYSGPTQGGGYDYAEIHHNAPEVVMADDRHANAPEVHLSLVVNERLSLVVNEHGRHVFNINDRHLNVHGSLGRANIRYPRHSHTLE</sequence>
<protein>
    <submittedName>
        <fullName evidence="1">Uncharacterized protein</fullName>
    </submittedName>
</protein>
<accession>A0A9P9XUC8</accession>
<keyword evidence="2" id="KW-1185">Reference proteome</keyword>
<dbReference type="GeneID" id="75832355"/>
<gene>
    <name evidence="1" type="ORF">J7T54_005872</name>
</gene>
<reference evidence="1" key="1">
    <citation type="journal article" date="2021" name="J Fungi (Basel)">
        <title>Genomic and Metabolomic Analyses of the Marine Fungus Emericellopsis cladophorae: Insights into Saltwater Adaptability Mechanisms and Its Biosynthetic Potential.</title>
        <authorList>
            <person name="Goncalves M.F.M."/>
            <person name="Hilario S."/>
            <person name="Van de Peer Y."/>
            <person name="Esteves A.C."/>
            <person name="Alves A."/>
        </authorList>
    </citation>
    <scope>NUCLEOTIDE SEQUENCE</scope>
    <source>
        <strain evidence="1">MUM 19.33</strain>
    </source>
</reference>
<dbReference type="EMBL" id="JAGIXG020000117">
    <property type="protein sequence ID" value="KAI6777723.1"/>
    <property type="molecule type" value="Genomic_DNA"/>
</dbReference>
<evidence type="ECO:0000313" key="1">
    <source>
        <dbReference type="EMBL" id="KAI6777723.1"/>
    </source>
</evidence>
<dbReference type="Proteomes" id="UP001055219">
    <property type="component" value="Unassembled WGS sequence"/>
</dbReference>
<reference evidence="1" key="2">
    <citation type="submission" date="2022-07" db="EMBL/GenBank/DDBJ databases">
        <authorList>
            <person name="Goncalves M.F.M."/>
            <person name="Hilario S."/>
            <person name="Van De Peer Y."/>
            <person name="Esteves A.C."/>
            <person name="Alves A."/>
        </authorList>
    </citation>
    <scope>NUCLEOTIDE SEQUENCE</scope>
    <source>
        <strain evidence="1">MUM 19.33</strain>
    </source>
</reference>
<name>A0A9P9XUC8_9HYPO</name>
<dbReference type="AlphaFoldDB" id="A0A9P9XUC8"/>
<proteinExistence type="predicted"/>
<evidence type="ECO:0000313" key="2">
    <source>
        <dbReference type="Proteomes" id="UP001055219"/>
    </source>
</evidence>
<dbReference type="RefSeq" id="XP_051358579.1">
    <property type="nucleotide sequence ID" value="XM_051510528.1"/>
</dbReference>